<dbReference type="SUPFAM" id="SSF81324">
    <property type="entry name" value="Voltage-gated potassium channels"/>
    <property type="match status" value="1"/>
</dbReference>
<keyword evidence="3 5" id="KW-1133">Transmembrane helix</keyword>
<feature type="transmembrane region" description="Helical" evidence="5">
    <location>
        <begin position="20"/>
        <end position="38"/>
    </location>
</feature>
<dbReference type="PANTHER" id="PTHR10037">
    <property type="entry name" value="VOLTAGE-GATED CATION CHANNEL CALCIUM AND SODIUM"/>
    <property type="match status" value="1"/>
</dbReference>
<dbReference type="InterPro" id="IPR027359">
    <property type="entry name" value="Volt_channel_dom_sf"/>
</dbReference>
<name>A0A3A1YUW4_9BURK</name>
<dbReference type="Proteomes" id="UP000266206">
    <property type="component" value="Unassembled WGS sequence"/>
</dbReference>
<comment type="caution">
    <text evidence="7">The sequence shown here is derived from an EMBL/GenBank/DDBJ whole genome shotgun (WGS) entry which is preliminary data.</text>
</comment>
<dbReference type="PANTHER" id="PTHR10037:SF62">
    <property type="entry name" value="SODIUM CHANNEL PROTEIN 60E"/>
    <property type="match status" value="1"/>
</dbReference>
<feature type="domain" description="Ion transport" evidence="6">
    <location>
        <begin position="19"/>
        <end position="235"/>
    </location>
</feature>
<dbReference type="Gene3D" id="1.10.287.70">
    <property type="match status" value="1"/>
</dbReference>
<evidence type="ECO:0000256" key="1">
    <source>
        <dbReference type="ARBA" id="ARBA00004141"/>
    </source>
</evidence>
<sequence length="275" mass="31125">MNASSLSLQQRTRKLVEHPRFTGTILTLIILTAIILGMETSPTIVAQWGPTLGLINNLFLAVFVVELVLRIYAWRTRFFVDPWSLFDLIVVGISLVPASGPLAILRALRILRVLRLVSAVPAMRKVVAALLGALPGLGSIVVLLLLIYYVAAVIATNVFGANFPDWFGTLGRSFYTLFQIMTLESWSMGISRPVMDTFPWAWAFFIPFILIATFTMLNLFIAIIVNTMQTFHEAEQAEQQWEKDRLEQADKDYLHDQLERIQKQLDQLSRNLEKS</sequence>
<protein>
    <submittedName>
        <fullName evidence="7">Ion transporter</fullName>
    </submittedName>
</protein>
<evidence type="ECO:0000313" key="8">
    <source>
        <dbReference type="Proteomes" id="UP000266206"/>
    </source>
</evidence>
<dbReference type="GO" id="GO:0001518">
    <property type="term" value="C:voltage-gated sodium channel complex"/>
    <property type="evidence" value="ECO:0007669"/>
    <property type="project" value="TreeGrafter"/>
</dbReference>
<accession>A0A3A1YUW4</accession>
<dbReference type="Gene3D" id="1.20.120.350">
    <property type="entry name" value="Voltage-gated potassium channels. Chain C"/>
    <property type="match status" value="1"/>
</dbReference>
<gene>
    <name evidence="7" type="ORF">CJP73_07220</name>
</gene>
<keyword evidence="4 5" id="KW-0472">Membrane</keyword>
<evidence type="ECO:0000256" key="5">
    <source>
        <dbReference type="SAM" id="Phobius"/>
    </source>
</evidence>
<feature type="transmembrane region" description="Helical" evidence="5">
    <location>
        <begin position="200"/>
        <end position="225"/>
    </location>
</feature>
<dbReference type="RefSeq" id="WP_119515940.1">
    <property type="nucleotide sequence ID" value="NZ_NQYH01000004.1"/>
</dbReference>
<comment type="subcellular location">
    <subcellularLocation>
        <location evidence="1">Membrane</location>
        <topology evidence="1">Multi-pass membrane protein</topology>
    </subcellularLocation>
</comment>
<dbReference type="EMBL" id="NQYH01000004">
    <property type="protein sequence ID" value="RIY41311.1"/>
    <property type="molecule type" value="Genomic_DNA"/>
</dbReference>
<feature type="transmembrane region" description="Helical" evidence="5">
    <location>
        <begin position="126"/>
        <end position="151"/>
    </location>
</feature>
<evidence type="ECO:0000256" key="2">
    <source>
        <dbReference type="ARBA" id="ARBA00022692"/>
    </source>
</evidence>
<proteinExistence type="predicted"/>
<dbReference type="GO" id="GO:0005248">
    <property type="term" value="F:voltage-gated sodium channel activity"/>
    <property type="evidence" value="ECO:0007669"/>
    <property type="project" value="TreeGrafter"/>
</dbReference>
<dbReference type="OrthoDB" id="5297065at2"/>
<dbReference type="InterPro" id="IPR043203">
    <property type="entry name" value="VGCC_Ca_Na"/>
</dbReference>
<keyword evidence="2 5" id="KW-0812">Transmembrane</keyword>
<dbReference type="Pfam" id="PF00520">
    <property type="entry name" value="Ion_trans"/>
    <property type="match status" value="1"/>
</dbReference>
<organism evidence="7 8">
    <name type="scientific">Neopusillimonas maritima</name>
    <dbReference type="NCBI Taxonomy" id="2026239"/>
    <lineage>
        <taxon>Bacteria</taxon>
        <taxon>Pseudomonadati</taxon>
        <taxon>Pseudomonadota</taxon>
        <taxon>Betaproteobacteria</taxon>
        <taxon>Burkholderiales</taxon>
        <taxon>Alcaligenaceae</taxon>
        <taxon>Neopusillimonas</taxon>
    </lineage>
</organism>
<feature type="transmembrane region" description="Helical" evidence="5">
    <location>
        <begin position="50"/>
        <end position="73"/>
    </location>
</feature>
<evidence type="ECO:0000259" key="6">
    <source>
        <dbReference type="Pfam" id="PF00520"/>
    </source>
</evidence>
<reference evidence="7 8" key="1">
    <citation type="submission" date="2017-08" db="EMBL/GenBank/DDBJ databases">
        <title>Pusillimonas indicus sp. nov., a member of the family Alcaligenaceae isolated from surface seawater.</title>
        <authorList>
            <person name="Li J."/>
        </authorList>
    </citation>
    <scope>NUCLEOTIDE SEQUENCE [LARGE SCALE GENOMIC DNA]</scope>
    <source>
        <strain evidence="7 8">L52-1-41</strain>
    </source>
</reference>
<evidence type="ECO:0000256" key="3">
    <source>
        <dbReference type="ARBA" id="ARBA00022989"/>
    </source>
</evidence>
<dbReference type="AlphaFoldDB" id="A0A3A1YUW4"/>
<feature type="transmembrane region" description="Helical" evidence="5">
    <location>
        <begin position="85"/>
        <end position="105"/>
    </location>
</feature>
<evidence type="ECO:0000256" key="4">
    <source>
        <dbReference type="ARBA" id="ARBA00023136"/>
    </source>
</evidence>
<evidence type="ECO:0000313" key="7">
    <source>
        <dbReference type="EMBL" id="RIY41311.1"/>
    </source>
</evidence>
<dbReference type="InterPro" id="IPR005821">
    <property type="entry name" value="Ion_trans_dom"/>
</dbReference>